<dbReference type="InterPro" id="IPR016181">
    <property type="entry name" value="Acyl_CoA_acyltransferase"/>
</dbReference>
<sequence length="151" mass="17118">MIIRQTRDTLSPIYFDALTIRKEVFVDEQKVPVSLEIDQEEANAIHFVLYREDDPIATARILSKTPKLAKLQRMAVRKTARGAGNGAFLIRAVEKVCQEMSFETIQLGAQLSAEGFYQTLGYTSYGEQFLDAGIQHISMQKHIAPLERKKD</sequence>
<feature type="domain" description="N-acetyltransferase" evidence="1">
    <location>
        <begin position="1"/>
        <end position="144"/>
    </location>
</feature>
<dbReference type="InterPro" id="IPR000182">
    <property type="entry name" value="GNAT_dom"/>
</dbReference>
<evidence type="ECO:0000259" key="1">
    <source>
        <dbReference type="PROSITE" id="PS51186"/>
    </source>
</evidence>
<organism evidence="2 3">
    <name type="scientific">Enterococcus camelliae</name>
    <dbReference type="NCBI Taxonomy" id="453959"/>
    <lineage>
        <taxon>Bacteria</taxon>
        <taxon>Bacillati</taxon>
        <taxon>Bacillota</taxon>
        <taxon>Bacilli</taxon>
        <taxon>Lactobacillales</taxon>
        <taxon>Enterococcaceae</taxon>
        <taxon>Enterococcus</taxon>
    </lineage>
</organism>
<protein>
    <submittedName>
        <fullName evidence="2">GNAT family N-acetyltransferase</fullName>
    </submittedName>
</protein>
<dbReference type="Proteomes" id="UP001597427">
    <property type="component" value="Unassembled WGS sequence"/>
</dbReference>
<dbReference type="Pfam" id="PF13673">
    <property type="entry name" value="Acetyltransf_10"/>
    <property type="match status" value="1"/>
</dbReference>
<dbReference type="SUPFAM" id="SSF55729">
    <property type="entry name" value="Acyl-CoA N-acyltransferases (Nat)"/>
    <property type="match status" value="1"/>
</dbReference>
<reference evidence="3" key="1">
    <citation type="journal article" date="2019" name="Int. J. Syst. Evol. Microbiol.">
        <title>The Global Catalogue of Microorganisms (GCM) 10K type strain sequencing project: providing services to taxonomists for standard genome sequencing and annotation.</title>
        <authorList>
            <consortium name="The Broad Institute Genomics Platform"/>
            <consortium name="The Broad Institute Genome Sequencing Center for Infectious Disease"/>
            <person name="Wu L."/>
            <person name="Ma J."/>
        </authorList>
    </citation>
    <scope>NUCLEOTIDE SEQUENCE [LARGE SCALE GENOMIC DNA]</scope>
    <source>
        <strain evidence="3">TISTR 932</strain>
    </source>
</reference>
<dbReference type="CDD" id="cd04301">
    <property type="entry name" value="NAT_SF"/>
    <property type="match status" value="1"/>
</dbReference>
<name>A0ABW5TJP4_9ENTE</name>
<comment type="caution">
    <text evidence="2">The sequence shown here is derived from an EMBL/GenBank/DDBJ whole genome shotgun (WGS) entry which is preliminary data.</text>
</comment>
<proteinExistence type="predicted"/>
<accession>A0ABW5TJP4</accession>
<dbReference type="Gene3D" id="3.40.630.30">
    <property type="match status" value="1"/>
</dbReference>
<evidence type="ECO:0000313" key="3">
    <source>
        <dbReference type="Proteomes" id="UP001597427"/>
    </source>
</evidence>
<keyword evidence="3" id="KW-1185">Reference proteome</keyword>
<gene>
    <name evidence="2" type="ORF">ACFSR0_02620</name>
</gene>
<dbReference type="EMBL" id="JBHUMO010000013">
    <property type="protein sequence ID" value="MFD2728331.1"/>
    <property type="molecule type" value="Genomic_DNA"/>
</dbReference>
<dbReference type="PROSITE" id="PS51186">
    <property type="entry name" value="GNAT"/>
    <property type="match status" value="1"/>
</dbReference>
<evidence type="ECO:0000313" key="2">
    <source>
        <dbReference type="EMBL" id="MFD2728331.1"/>
    </source>
</evidence>
<dbReference type="RefSeq" id="WP_379979626.1">
    <property type="nucleotide sequence ID" value="NZ_JBHUMO010000013.1"/>
</dbReference>